<accession>A0ABW1E907</accession>
<proteinExistence type="predicted"/>
<dbReference type="RefSeq" id="WP_381371228.1">
    <property type="nucleotide sequence ID" value="NZ_JBHSOA010000136.1"/>
</dbReference>
<feature type="region of interest" description="Disordered" evidence="1">
    <location>
        <begin position="1"/>
        <end position="59"/>
    </location>
</feature>
<organism evidence="2 3">
    <name type="scientific">Streptomyces chlorus</name>
    <dbReference type="NCBI Taxonomy" id="887452"/>
    <lineage>
        <taxon>Bacteria</taxon>
        <taxon>Bacillati</taxon>
        <taxon>Actinomycetota</taxon>
        <taxon>Actinomycetes</taxon>
        <taxon>Kitasatosporales</taxon>
        <taxon>Streptomycetaceae</taxon>
        <taxon>Streptomyces</taxon>
    </lineage>
</organism>
<feature type="region of interest" description="Disordered" evidence="1">
    <location>
        <begin position="73"/>
        <end position="96"/>
    </location>
</feature>
<reference evidence="3" key="1">
    <citation type="journal article" date="2019" name="Int. J. Syst. Evol. Microbiol.">
        <title>The Global Catalogue of Microorganisms (GCM) 10K type strain sequencing project: providing services to taxonomists for standard genome sequencing and annotation.</title>
        <authorList>
            <consortium name="The Broad Institute Genomics Platform"/>
            <consortium name="The Broad Institute Genome Sequencing Center for Infectious Disease"/>
            <person name="Wu L."/>
            <person name="Ma J."/>
        </authorList>
    </citation>
    <scope>NUCLEOTIDE SEQUENCE [LARGE SCALE GENOMIC DNA]</scope>
    <source>
        <strain evidence="3">JCM 10411</strain>
    </source>
</reference>
<evidence type="ECO:0000256" key="1">
    <source>
        <dbReference type="SAM" id="MobiDB-lite"/>
    </source>
</evidence>
<dbReference type="EMBL" id="JBHSOA010000136">
    <property type="protein sequence ID" value="MFC5856818.1"/>
    <property type="molecule type" value="Genomic_DNA"/>
</dbReference>
<evidence type="ECO:0000313" key="3">
    <source>
        <dbReference type="Proteomes" id="UP001596180"/>
    </source>
</evidence>
<comment type="caution">
    <text evidence="2">The sequence shown here is derived from an EMBL/GenBank/DDBJ whole genome shotgun (WGS) entry which is preliminary data.</text>
</comment>
<name>A0ABW1E907_9ACTN</name>
<feature type="compositionally biased region" description="Low complexity" evidence="1">
    <location>
        <begin position="26"/>
        <end position="38"/>
    </location>
</feature>
<feature type="compositionally biased region" description="Basic and acidic residues" evidence="1">
    <location>
        <begin position="10"/>
        <end position="22"/>
    </location>
</feature>
<evidence type="ECO:0000313" key="2">
    <source>
        <dbReference type="EMBL" id="MFC5856818.1"/>
    </source>
</evidence>
<sequence length="205" mass="22035">MTAGDTETGAADRHTVTDKTAEPEQTAPSPDAATATPAVDESPSADDTAAEEEQEPVQVAVFGGLRITVPADSKLMFQSSDEDTDPESGWPSGPTVATSVDFSLRDDPDTGVRILYSPSLTLDQIREGQLESGAMWSTDSEDDFSSTDESVISVKDRPLTDIGGKKAMHWNIGTDVLPDYDGSRKNSHRVWWLLYSRHATASAES</sequence>
<gene>
    <name evidence="2" type="ORF">ACFPZI_35250</name>
</gene>
<dbReference type="Proteomes" id="UP001596180">
    <property type="component" value="Unassembled WGS sequence"/>
</dbReference>
<keyword evidence="3" id="KW-1185">Reference proteome</keyword>
<protein>
    <submittedName>
        <fullName evidence="2">Uncharacterized protein</fullName>
    </submittedName>
</protein>